<gene>
    <name evidence="2" type="ORF">MitoLV_10</name>
</gene>
<sequence>MINSFAEMNYLFFFFILTFCYFFSSSTNFRLLLNSELFWIILYTISVIASFFCDDVYLLSLSLFFLMLSAAEISIGLVFLNNQIKLGSPITIKYDI</sequence>
<keyword evidence="1" id="KW-0472">Membrane</keyword>
<evidence type="ECO:0000256" key="1">
    <source>
        <dbReference type="SAM" id="Phobius"/>
    </source>
</evidence>
<feature type="transmembrane region" description="Helical" evidence="1">
    <location>
        <begin position="6"/>
        <end position="24"/>
    </location>
</feature>
<keyword evidence="1" id="KW-1133">Transmembrane helix</keyword>
<geneLocation type="mitochondrion" evidence="2"/>
<organism evidence="2">
    <name type="scientific">Euplotes vanleeuwenhoeki</name>
    <dbReference type="NCBI Taxonomy" id="2794224"/>
    <lineage>
        <taxon>Eukaryota</taxon>
        <taxon>Sar</taxon>
        <taxon>Alveolata</taxon>
        <taxon>Ciliophora</taxon>
        <taxon>Intramacronucleata</taxon>
        <taxon>Spirotrichea</taxon>
        <taxon>Hypotrichia</taxon>
        <taxon>Euplotida</taxon>
        <taxon>Euplotidae</taxon>
        <taxon>Euplotes</taxon>
    </lineage>
</organism>
<accession>A0A7T1FUF3</accession>
<dbReference type="AlphaFoldDB" id="A0A7T1FUF3"/>
<keyword evidence="1" id="KW-0812">Transmembrane</keyword>
<proteinExistence type="predicted"/>
<reference evidence="2" key="1">
    <citation type="journal article" date="2020" name="Sci. Rep.">
        <title>Morphology, ultrastructure, genomics, and phylogeny of Euplotes vanleeuwenhoeki sp. nov. and its ultra-reduced endosymbiont 'Candidatus Pinguicoccus supinus' sp. nov.</title>
        <authorList>
            <person name="Serra V."/>
            <person name="Gammuto L."/>
            <person name="Nitla V."/>
            <person name="Castelli M."/>
            <person name="Lanzoni O."/>
            <person name="Sassera D."/>
            <person name="Bandi C."/>
            <person name="Sandeep B.V."/>
            <person name="Verni F."/>
            <person name="Modeo L."/>
            <person name="Petroni G."/>
        </authorList>
    </citation>
    <scope>NUCLEOTIDE SEQUENCE</scope>
    <source>
        <strain evidence="2">KKR18</strain>
    </source>
</reference>
<feature type="transmembrane region" description="Helical" evidence="1">
    <location>
        <begin position="58"/>
        <end position="80"/>
    </location>
</feature>
<evidence type="ECO:0008006" key="3">
    <source>
        <dbReference type="Google" id="ProtNLM"/>
    </source>
</evidence>
<protein>
    <recommendedName>
        <fullName evidence="3">NADH dehydrogenase subunit 4L</fullName>
    </recommendedName>
</protein>
<feature type="transmembrane region" description="Helical" evidence="1">
    <location>
        <begin position="31"/>
        <end position="52"/>
    </location>
</feature>
<name>A0A7T1FUF3_9SPIT</name>
<dbReference type="EMBL" id="MK889230">
    <property type="protein sequence ID" value="QPM99243.1"/>
    <property type="molecule type" value="Genomic_DNA"/>
</dbReference>
<evidence type="ECO:0000313" key="2">
    <source>
        <dbReference type="EMBL" id="QPM99243.1"/>
    </source>
</evidence>
<keyword evidence="2" id="KW-0496">Mitochondrion</keyword>